<dbReference type="EMBL" id="CP033149">
    <property type="protein sequence ID" value="AYO41845.1"/>
    <property type="molecule type" value="Genomic_DNA"/>
</dbReference>
<organism evidence="2 3">
    <name type="scientific">Malassezia restricta (strain ATCC 96810 / NBRC 103918 / CBS 7877)</name>
    <name type="common">Seborrheic dermatitis infection agent</name>
    <dbReference type="NCBI Taxonomy" id="425264"/>
    <lineage>
        <taxon>Eukaryota</taxon>
        <taxon>Fungi</taxon>
        <taxon>Dikarya</taxon>
        <taxon>Basidiomycota</taxon>
        <taxon>Ustilaginomycotina</taxon>
        <taxon>Malasseziomycetes</taxon>
        <taxon>Malasseziales</taxon>
        <taxon>Malasseziaceae</taxon>
        <taxon>Malassezia</taxon>
    </lineage>
</organism>
<dbReference type="CDD" id="cd10208">
    <property type="entry name" value="ASKHA_NBD_ScArp9-like"/>
    <property type="match status" value="1"/>
</dbReference>
<sequence length="499" mass="54316">MLGRHVARLAARTQLTRYGSVDRTWVMSSTREAHTLLLVHDTKQIHAGIGISEPLLRPDVTVEACVGRREANGPYIVGEALVQAVTQGEAVEIIYPITDGDVSNWDALEALWYYVLHDKLGVRVGNNAYYIMLALPSPVSRDVYEQGAKILFEKFNSPAITISEVPLLSAYALGVLTALVVDVGAEDSSAVAVSDCAVVPSGVVISKIGIVHCTWWLAYLLTQDARVMQALEQVAPGQTHAAAWSLAQQMADDHVVCVDTDITQTDDEDEGVLDVAAALVEGRERDVVKERERQKEAEAKSAASNTSGAVVVSFRGVEVPVGSVHKRFHEPLFRPAVLERVSLDIPTPRAVAQALQARRIGGEPMCLSIPDAVARATANVHPMERRLPLWENLILTGPMALTRGLIAELTRALSAYTTTESSEASQVVGDPQPWKPHHVRALRIPDYFANYKERMDLAPYLGATIFAKLVFGDLSGRNYITKRQYNEGGPSVAFALGSL</sequence>
<dbReference type="InterPro" id="IPR004000">
    <property type="entry name" value="Actin"/>
</dbReference>
<dbReference type="Proteomes" id="UP000269793">
    <property type="component" value="Chromosome II"/>
</dbReference>
<proteinExistence type="inferred from homology"/>
<dbReference type="InterPro" id="IPR043129">
    <property type="entry name" value="ATPase_NBD"/>
</dbReference>
<keyword evidence="3" id="KW-1185">Reference proteome</keyword>
<dbReference type="VEuPathDB" id="FungiDB:DNF11_0895"/>
<dbReference type="Gene3D" id="3.90.640.60">
    <property type="match status" value="1"/>
</dbReference>
<reference evidence="2 3" key="1">
    <citation type="submission" date="2018-10" db="EMBL/GenBank/DDBJ databases">
        <title>Complete genome sequence of Malassezia restricta CBS 7877.</title>
        <authorList>
            <person name="Morand S.C."/>
            <person name="Bertignac M."/>
            <person name="Iltis A."/>
            <person name="Kolder I."/>
            <person name="Pirovano W."/>
            <person name="Jourdain R."/>
            <person name="Clavaud C."/>
        </authorList>
    </citation>
    <scope>NUCLEOTIDE SEQUENCE [LARGE SCALE GENOMIC DNA]</scope>
    <source>
        <strain evidence="2 3">CBS 7877</strain>
    </source>
</reference>
<comment type="similarity">
    <text evidence="1">Belongs to the actin family.</text>
</comment>
<dbReference type="OrthoDB" id="74201at2759"/>
<dbReference type="Gene3D" id="3.30.420.40">
    <property type="match status" value="3"/>
</dbReference>
<protein>
    <submittedName>
        <fullName evidence="2">SWI/SNF and RSC complexes subunit arp9</fullName>
    </submittedName>
</protein>
<dbReference type="SMART" id="SM00268">
    <property type="entry name" value="ACTIN"/>
    <property type="match status" value="1"/>
</dbReference>
<dbReference type="Pfam" id="PF00022">
    <property type="entry name" value="Actin"/>
    <property type="match status" value="1"/>
</dbReference>
<evidence type="ECO:0000256" key="1">
    <source>
        <dbReference type="RuleBase" id="RU000487"/>
    </source>
</evidence>
<name>A0A3G2S1L8_MALR7</name>
<dbReference type="SUPFAM" id="SSF53067">
    <property type="entry name" value="Actin-like ATPase domain"/>
    <property type="match status" value="2"/>
</dbReference>
<gene>
    <name evidence="2" type="primary">arp9</name>
    <name evidence="2" type="ORF">DNF11_0895</name>
</gene>
<evidence type="ECO:0000313" key="2">
    <source>
        <dbReference type="EMBL" id="AYO41845.1"/>
    </source>
</evidence>
<dbReference type="PANTHER" id="PTHR11937">
    <property type="entry name" value="ACTIN"/>
    <property type="match status" value="1"/>
</dbReference>
<evidence type="ECO:0000313" key="3">
    <source>
        <dbReference type="Proteomes" id="UP000269793"/>
    </source>
</evidence>
<dbReference type="AlphaFoldDB" id="A0A3G2S1L8"/>
<dbReference type="STRING" id="425264.A0A3G2S1L8"/>
<dbReference type="PRINTS" id="PR00190">
    <property type="entry name" value="ACTIN"/>
</dbReference>
<accession>A0A3G2S1L8</accession>